<evidence type="ECO:0000313" key="2">
    <source>
        <dbReference type="Proteomes" id="UP000188181"/>
    </source>
</evidence>
<name>A0A1Q2MFH5_9BACT</name>
<organism evidence="1 2">
    <name type="scientific">Limihaloglobus sulfuriphilus</name>
    <dbReference type="NCBI Taxonomy" id="1851148"/>
    <lineage>
        <taxon>Bacteria</taxon>
        <taxon>Pseudomonadati</taxon>
        <taxon>Planctomycetota</taxon>
        <taxon>Phycisphaerae</taxon>
        <taxon>Sedimentisphaerales</taxon>
        <taxon>Sedimentisphaeraceae</taxon>
        <taxon>Limihaloglobus</taxon>
    </lineage>
</organism>
<dbReference type="AlphaFoldDB" id="A0A1Q2MFH5"/>
<keyword evidence="2" id="KW-1185">Reference proteome</keyword>
<protein>
    <submittedName>
        <fullName evidence="1">Uncharacterized protein</fullName>
    </submittedName>
</protein>
<sequence>MAIVEIVVSEGHTYSCLDKLGQEFTSVSYAGKLYGGASPCNNPEQITRAIAGAKKSIIKEGDTPKLKDQRENLSKWLD</sequence>
<dbReference type="KEGG" id="pbas:SMSP2_01794"/>
<dbReference type="RefSeq" id="WP_146683599.1">
    <property type="nucleotide sequence ID" value="NZ_CP019646.1"/>
</dbReference>
<gene>
    <name evidence="1" type="ORF">SMSP2_01794</name>
</gene>
<dbReference type="EMBL" id="CP019646">
    <property type="protein sequence ID" value="AQQ71420.1"/>
    <property type="molecule type" value="Genomic_DNA"/>
</dbReference>
<reference evidence="2" key="1">
    <citation type="submission" date="2017-02" db="EMBL/GenBank/DDBJ databases">
        <title>Comparative genomics and description of representatives of a novel lineage of planctomycetes thriving in anoxic sediments.</title>
        <authorList>
            <person name="Spring S."/>
            <person name="Bunk B."/>
            <person name="Sproer C."/>
        </authorList>
    </citation>
    <scope>NUCLEOTIDE SEQUENCE [LARGE SCALE GENOMIC DNA]</scope>
    <source>
        <strain evidence="2">SM-Chi-D1</strain>
    </source>
</reference>
<accession>A0A1Q2MFH5</accession>
<evidence type="ECO:0000313" key="1">
    <source>
        <dbReference type="EMBL" id="AQQ71420.1"/>
    </source>
</evidence>
<proteinExistence type="predicted"/>
<dbReference type="Proteomes" id="UP000188181">
    <property type="component" value="Chromosome"/>
</dbReference>